<keyword evidence="7 11" id="KW-1133">Transmembrane helix</keyword>
<keyword evidence="16" id="KW-1185">Reference proteome</keyword>
<evidence type="ECO:0000256" key="11">
    <source>
        <dbReference type="SAM" id="Phobius"/>
    </source>
</evidence>
<feature type="region of interest" description="Disordered" evidence="10">
    <location>
        <begin position="627"/>
        <end position="657"/>
    </location>
</feature>
<dbReference type="Pfam" id="PF00664">
    <property type="entry name" value="ABC_membrane"/>
    <property type="match status" value="2"/>
</dbReference>
<feature type="transmembrane region" description="Helical" evidence="11">
    <location>
        <begin position="677"/>
        <end position="697"/>
    </location>
</feature>
<evidence type="ECO:0000313" key="16">
    <source>
        <dbReference type="Proteomes" id="UP000829685"/>
    </source>
</evidence>
<feature type="signal peptide" evidence="12">
    <location>
        <begin position="1"/>
        <end position="19"/>
    </location>
</feature>
<protein>
    <submittedName>
        <fullName evidence="15">Uncharacterized protein</fullName>
    </submittedName>
</protein>
<dbReference type="Pfam" id="PF00005">
    <property type="entry name" value="ABC_tran"/>
    <property type="match status" value="2"/>
</dbReference>
<dbReference type="GO" id="GO:0005886">
    <property type="term" value="C:plasma membrane"/>
    <property type="evidence" value="ECO:0007669"/>
    <property type="project" value="UniProtKB-SubCell"/>
</dbReference>
<keyword evidence="2" id="KW-0813">Transport</keyword>
<evidence type="ECO:0000259" key="13">
    <source>
        <dbReference type="PROSITE" id="PS50893"/>
    </source>
</evidence>
<dbReference type="PROSITE" id="PS50893">
    <property type="entry name" value="ABC_TRANSPORTER_2"/>
    <property type="match status" value="2"/>
</dbReference>
<evidence type="ECO:0000256" key="7">
    <source>
        <dbReference type="ARBA" id="ARBA00022989"/>
    </source>
</evidence>
<feature type="transmembrane region" description="Helical" evidence="11">
    <location>
        <begin position="717"/>
        <end position="743"/>
    </location>
</feature>
<evidence type="ECO:0000256" key="4">
    <source>
        <dbReference type="ARBA" id="ARBA00022692"/>
    </source>
</evidence>
<sequence>MFGWALLLWVNPLLRLGYSKNLEIGDLFPLEGDLDGSHLTDRLAKKWRTTNRSKKHCLTSSVLITFAPEILACWLPRAFNIGFMMAQPYLIQTMLFYIINHNIIPVSHGYGLIGAYAAVFIGTAITNQIYMFLNYRAIVKLRGALVGIIYRDMLKTRAESKHASSALTLMSTDVDKICLSARSVIDIFPNIVQVGLAMWILGIQLGPVCVAPVIVAIVCAAGVGGLARMIPSRQRRWIVAIQKRVGITSNILGSMKGIKMSGMSSPVTTKIQDLRDFELSESRKFRKIQIWMISANIVPMLSMSAVTFTVYAIVAKVSGSGTLGISQAFTSLNLITLLAMPVSSFNSVAQCLSCLDRIQDFLLLKKWTDYRVNSETSSRITTNNNSEKYAIIIEEANFGWDENNEKANLKGINVKVPIGGLSLVVGPVASGKSTLLKSIIGETYIHSGTVSILGSAAVAYCDQDAWVLNQTIRANIVAFSEYSEGFYKTVVNACQLEEDFSHLPNGDLSMVGSQGISLSGGQKARVALARAIYSRKKIVVLDDTMKGLDADTSSRCFKALLGKGGLLRQNGTTVVMATHNGKTGTFTSLRDQDEYIRDLQESYKSSDRDKDESKDIQSSTIAISVVANPSEKKDNSEKGHLQSKELMGTADDKKVKTRGGMNSSLPYYVKSLMSNSFLIFCSLIIFQVACRVLQPLWLNYWTAANASNPNEDPGKWVGIYVLLSVMNLAGMIVQFSIFLLRIVPRSAKSLHWGILRIAMSAPMSYFVTTDVGEIVNRFSQDMTLVDFPLPVALMQFSEQLIMAVGQIIMTCVSSGYLAASIPVLALVLFYIQRFYLRTSRQLRLLDLEFKSPLYSFFISSFAGLTTIRAYGWSEKCYQEHLSRLNTSQRPFYLLYCVQRWLTLVLELTVAGLCVLLVGISVGIRDKVAPGLLGVALTSVSSFGQTMTMVIIFWTELETSLGAITRIREFIADTPQEKEGSNTLPPEWPPQGHISISGLSAKYGERTVLDGIDLEIKAGERVALCGRSGSGKSTLLALLLRLYDPASGTIEIDGIDTSTMRVNDVRESVVTLPQDPLLLAGTVRYNLDPASCASDEDMLAALEKTGLRELIKGKGGLDAELRTEWLSAGQKQLFCLARAMLRQSRILLLDEATSSLDQQTDELMQSLIRKEFVGWTMVVVAHRLKTIEDFDMVLVLQDGNVVEFDSPETLLERGGLFKTLWDLQES</sequence>
<dbReference type="FunFam" id="1.20.1560.10:FF:000066">
    <property type="entry name" value="ABC multidrug transporter (Eurofung)"/>
    <property type="match status" value="1"/>
</dbReference>
<evidence type="ECO:0000256" key="1">
    <source>
        <dbReference type="ARBA" id="ARBA00004651"/>
    </source>
</evidence>
<feature type="chain" id="PRO_5040316466" evidence="12">
    <location>
        <begin position="20"/>
        <end position="1225"/>
    </location>
</feature>
<evidence type="ECO:0000256" key="6">
    <source>
        <dbReference type="ARBA" id="ARBA00022840"/>
    </source>
</evidence>
<name>A0A9Q0AI05_9PEZI</name>
<keyword evidence="5" id="KW-0547">Nucleotide-binding</keyword>
<evidence type="ECO:0000256" key="12">
    <source>
        <dbReference type="SAM" id="SignalP"/>
    </source>
</evidence>
<dbReference type="SMART" id="SM00382">
    <property type="entry name" value="AAA"/>
    <property type="match status" value="2"/>
</dbReference>
<feature type="domain" description="ABC transporter" evidence="13">
    <location>
        <begin position="393"/>
        <end position="626"/>
    </location>
</feature>
<feature type="domain" description="ABC transporter" evidence="13">
    <location>
        <begin position="993"/>
        <end position="1222"/>
    </location>
</feature>
<dbReference type="PANTHER" id="PTHR24223:SF399">
    <property type="entry name" value="ABC TRANSPORTER ATNG"/>
    <property type="match status" value="1"/>
</dbReference>
<dbReference type="InterPro" id="IPR050173">
    <property type="entry name" value="ABC_transporter_C-like"/>
</dbReference>
<dbReference type="AlphaFoldDB" id="A0A9Q0AI05"/>
<keyword evidence="4 11" id="KW-0812">Transmembrane</keyword>
<dbReference type="CDD" id="cd03250">
    <property type="entry name" value="ABCC_MRP_domain1"/>
    <property type="match status" value="1"/>
</dbReference>
<feature type="transmembrane region" description="Helical" evidence="11">
    <location>
        <begin position="931"/>
        <end position="953"/>
    </location>
</feature>
<dbReference type="InterPro" id="IPR017871">
    <property type="entry name" value="ABC_transporter-like_CS"/>
</dbReference>
<evidence type="ECO:0000256" key="10">
    <source>
        <dbReference type="SAM" id="MobiDB-lite"/>
    </source>
</evidence>
<feature type="transmembrane region" description="Helical" evidence="11">
    <location>
        <begin position="750"/>
        <end position="768"/>
    </location>
</feature>
<comment type="caution">
    <text evidence="15">The sequence shown here is derived from an EMBL/GenBank/DDBJ whole genome shotgun (WGS) entry which is preliminary data.</text>
</comment>
<dbReference type="Gene3D" id="1.20.1560.10">
    <property type="entry name" value="ABC transporter type 1, transmembrane domain"/>
    <property type="match status" value="2"/>
</dbReference>
<dbReference type="SUPFAM" id="SSF90123">
    <property type="entry name" value="ABC transporter transmembrane region"/>
    <property type="match status" value="2"/>
</dbReference>
<dbReference type="CDD" id="cd18580">
    <property type="entry name" value="ABC_6TM_ABCC_D2"/>
    <property type="match status" value="1"/>
</dbReference>
<dbReference type="InterPro" id="IPR003593">
    <property type="entry name" value="AAA+_ATPase"/>
</dbReference>
<dbReference type="SUPFAM" id="SSF52540">
    <property type="entry name" value="P-loop containing nucleoside triphosphate hydrolases"/>
    <property type="match status" value="2"/>
</dbReference>
<feature type="domain" description="ABC transmembrane type-1" evidence="14">
    <location>
        <begin position="678"/>
        <end position="958"/>
    </location>
</feature>
<organism evidence="15 16">
    <name type="scientific">Neoarthrinium moseri</name>
    <dbReference type="NCBI Taxonomy" id="1658444"/>
    <lineage>
        <taxon>Eukaryota</taxon>
        <taxon>Fungi</taxon>
        <taxon>Dikarya</taxon>
        <taxon>Ascomycota</taxon>
        <taxon>Pezizomycotina</taxon>
        <taxon>Sordariomycetes</taxon>
        <taxon>Xylariomycetidae</taxon>
        <taxon>Amphisphaeriales</taxon>
        <taxon>Apiosporaceae</taxon>
        <taxon>Neoarthrinium</taxon>
    </lineage>
</organism>
<dbReference type="CDD" id="cd03244">
    <property type="entry name" value="ABCC_MRP_domain2"/>
    <property type="match status" value="1"/>
</dbReference>
<proteinExistence type="predicted"/>
<dbReference type="CDD" id="cd18579">
    <property type="entry name" value="ABC_6TM_ABCC_D1"/>
    <property type="match status" value="1"/>
</dbReference>
<evidence type="ECO:0000256" key="5">
    <source>
        <dbReference type="ARBA" id="ARBA00022741"/>
    </source>
</evidence>
<dbReference type="FunFam" id="3.40.50.300:FF:000838">
    <property type="entry name" value="ABC multidrug transporter (Eurofung)"/>
    <property type="match status" value="1"/>
</dbReference>
<evidence type="ECO:0000256" key="8">
    <source>
        <dbReference type="ARBA" id="ARBA00023136"/>
    </source>
</evidence>
<keyword evidence="8 11" id="KW-0472">Membrane</keyword>
<dbReference type="InterPro" id="IPR027417">
    <property type="entry name" value="P-loop_NTPase"/>
</dbReference>
<reference evidence="15" key="1">
    <citation type="submission" date="2021-03" db="EMBL/GenBank/DDBJ databases">
        <title>Revisited historic fungal species revealed as producer of novel bioactive compounds through whole genome sequencing and comparative genomics.</title>
        <authorList>
            <person name="Vignolle G.A."/>
            <person name="Hochenegger N."/>
            <person name="Mach R.L."/>
            <person name="Mach-Aigner A.R."/>
            <person name="Javad Rahimi M."/>
            <person name="Salim K.A."/>
            <person name="Chan C.M."/>
            <person name="Lim L.B.L."/>
            <person name="Cai F."/>
            <person name="Druzhinina I.S."/>
            <person name="U'Ren J.M."/>
            <person name="Derntl C."/>
        </authorList>
    </citation>
    <scope>NUCLEOTIDE SEQUENCE</scope>
    <source>
        <strain evidence="15">TUCIM 5799</strain>
    </source>
</reference>
<accession>A0A9Q0AI05</accession>
<evidence type="ECO:0000313" key="15">
    <source>
        <dbReference type="EMBL" id="KAI1852116.1"/>
    </source>
</evidence>
<evidence type="ECO:0000256" key="9">
    <source>
        <dbReference type="ARBA" id="ARBA00023180"/>
    </source>
</evidence>
<keyword evidence="9" id="KW-0325">Glycoprotein</keyword>
<feature type="transmembrane region" description="Helical" evidence="11">
    <location>
        <begin position="800"/>
        <end position="831"/>
    </location>
</feature>
<dbReference type="InterPro" id="IPR044746">
    <property type="entry name" value="ABCC_6TM_D1"/>
</dbReference>
<keyword evidence="3" id="KW-1003">Cell membrane</keyword>
<dbReference type="EMBL" id="JAFIMR010000063">
    <property type="protein sequence ID" value="KAI1852116.1"/>
    <property type="molecule type" value="Genomic_DNA"/>
</dbReference>
<keyword evidence="12" id="KW-0732">Signal</keyword>
<dbReference type="FunFam" id="1.20.1560.10:FF:000055">
    <property type="entry name" value="ABC multidrug transporter (Eurofung)"/>
    <property type="match status" value="1"/>
</dbReference>
<dbReference type="PROSITE" id="PS00211">
    <property type="entry name" value="ABC_TRANSPORTER_1"/>
    <property type="match status" value="2"/>
</dbReference>
<dbReference type="Gene3D" id="3.40.50.300">
    <property type="entry name" value="P-loop containing nucleotide triphosphate hydrolases"/>
    <property type="match status" value="2"/>
</dbReference>
<evidence type="ECO:0000259" key="14">
    <source>
        <dbReference type="PROSITE" id="PS50929"/>
    </source>
</evidence>
<dbReference type="GO" id="GO:0005524">
    <property type="term" value="F:ATP binding"/>
    <property type="evidence" value="ECO:0007669"/>
    <property type="project" value="UniProtKB-KW"/>
</dbReference>
<dbReference type="PANTHER" id="PTHR24223">
    <property type="entry name" value="ATP-BINDING CASSETTE SUB-FAMILY C"/>
    <property type="match status" value="1"/>
</dbReference>
<dbReference type="InterPro" id="IPR044726">
    <property type="entry name" value="ABCC_6TM_D2"/>
</dbReference>
<feature type="transmembrane region" description="Helical" evidence="11">
    <location>
        <begin position="196"/>
        <end position="227"/>
    </location>
</feature>
<feature type="transmembrane region" description="Helical" evidence="11">
    <location>
        <begin position="852"/>
        <end position="872"/>
    </location>
</feature>
<dbReference type="Proteomes" id="UP000829685">
    <property type="component" value="Unassembled WGS sequence"/>
</dbReference>
<feature type="domain" description="ABC transmembrane type-1" evidence="14">
    <location>
        <begin position="78"/>
        <end position="345"/>
    </location>
</feature>
<feature type="transmembrane region" description="Helical" evidence="11">
    <location>
        <begin position="78"/>
        <end position="98"/>
    </location>
</feature>
<dbReference type="GO" id="GO:0140359">
    <property type="term" value="F:ABC-type transporter activity"/>
    <property type="evidence" value="ECO:0007669"/>
    <property type="project" value="InterPro"/>
</dbReference>
<feature type="transmembrane region" description="Helical" evidence="11">
    <location>
        <begin position="334"/>
        <end position="355"/>
    </location>
</feature>
<dbReference type="GO" id="GO:0016887">
    <property type="term" value="F:ATP hydrolysis activity"/>
    <property type="evidence" value="ECO:0007669"/>
    <property type="project" value="InterPro"/>
</dbReference>
<dbReference type="InterPro" id="IPR036640">
    <property type="entry name" value="ABC1_TM_sf"/>
</dbReference>
<feature type="transmembrane region" description="Helical" evidence="11">
    <location>
        <begin position="110"/>
        <end position="133"/>
    </location>
</feature>
<evidence type="ECO:0000256" key="3">
    <source>
        <dbReference type="ARBA" id="ARBA00022475"/>
    </source>
</evidence>
<dbReference type="InterPro" id="IPR003439">
    <property type="entry name" value="ABC_transporter-like_ATP-bd"/>
</dbReference>
<keyword evidence="6" id="KW-0067">ATP-binding</keyword>
<dbReference type="PROSITE" id="PS50929">
    <property type="entry name" value="ABC_TM1F"/>
    <property type="match status" value="2"/>
</dbReference>
<dbReference type="InterPro" id="IPR011527">
    <property type="entry name" value="ABC1_TM_dom"/>
</dbReference>
<feature type="transmembrane region" description="Helical" evidence="11">
    <location>
        <begin position="892"/>
        <end position="919"/>
    </location>
</feature>
<feature type="transmembrane region" description="Helical" evidence="11">
    <location>
        <begin position="290"/>
        <end position="314"/>
    </location>
</feature>
<feature type="compositionally biased region" description="Basic and acidic residues" evidence="10">
    <location>
        <begin position="630"/>
        <end position="643"/>
    </location>
</feature>
<evidence type="ECO:0000256" key="2">
    <source>
        <dbReference type="ARBA" id="ARBA00022448"/>
    </source>
</evidence>
<gene>
    <name evidence="15" type="ORF">JX265_013087</name>
</gene>
<comment type="subcellular location">
    <subcellularLocation>
        <location evidence="1">Cell membrane</location>
        <topology evidence="1">Multi-pass membrane protein</topology>
    </subcellularLocation>
</comment>